<keyword evidence="4" id="KW-1185">Reference proteome</keyword>
<evidence type="ECO:0000256" key="2">
    <source>
        <dbReference type="SAM" id="Phobius"/>
    </source>
</evidence>
<dbReference type="AlphaFoldDB" id="A0A437RKJ8"/>
<organism evidence="3 4">
    <name type="scientific">Rubrivivax rivuli</name>
    <dbReference type="NCBI Taxonomy" id="1862385"/>
    <lineage>
        <taxon>Bacteria</taxon>
        <taxon>Pseudomonadati</taxon>
        <taxon>Pseudomonadota</taxon>
        <taxon>Betaproteobacteria</taxon>
        <taxon>Burkholderiales</taxon>
        <taxon>Sphaerotilaceae</taxon>
        <taxon>Rubrivivax</taxon>
    </lineage>
</organism>
<dbReference type="OrthoDB" id="9971720at2"/>
<gene>
    <name evidence="3" type="ORF">EOE66_05180</name>
</gene>
<proteinExistence type="predicted"/>
<reference evidence="3 4" key="1">
    <citation type="submission" date="2019-01" db="EMBL/GenBank/DDBJ databases">
        <authorList>
            <person name="Chen W.-M."/>
        </authorList>
    </citation>
    <scope>NUCLEOTIDE SEQUENCE [LARGE SCALE GENOMIC DNA]</scope>
    <source>
        <strain evidence="3 4">KYPY4</strain>
    </source>
</reference>
<dbReference type="RefSeq" id="WP_128227623.1">
    <property type="nucleotide sequence ID" value="NZ_SACR01000002.1"/>
</dbReference>
<evidence type="ECO:0000256" key="1">
    <source>
        <dbReference type="SAM" id="MobiDB-lite"/>
    </source>
</evidence>
<keyword evidence="2" id="KW-0472">Membrane</keyword>
<accession>A0A437RKJ8</accession>
<feature type="region of interest" description="Disordered" evidence="1">
    <location>
        <begin position="1"/>
        <end position="24"/>
    </location>
</feature>
<sequence length="129" mass="14088">MPTDPQDAARHPSPPDAREDTGPPLSFSASFVRWHVALSVAIAAVASGVLWWPQGWPLEGRGHVHTALLLLVSASLYIDWRVGLLGLTPHQIYLCFRQPGSLLHRWCGRLHNLALVLFLAAALTHSCTG</sequence>
<protein>
    <submittedName>
        <fullName evidence="3">Uncharacterized protein</fullName>
    </submittedName>
</protein>
<name>A0A437RKJ8_9BURK</name>
<feature type="transmembrane region" description="Helical" evidence="2">
    <location>
        <begin position="32"/>
        <end position="52"/>
    </location>
</feature>
<keyword evidence="2" id="KW-0812">Transmembrane</keyword>
<evidence type="ECO:0000313" key="4">
    <source>
        <dbReference type="Proteomes" id="UP000285575"/>
    </source>
</evidence>
<keyword evidence="2" id="KW-1133">Transmembrane helix</keyword>
<evidence type="ECO:0000313" key="3">
    <source>
        <dbReference type="EMBL" id="RVU47155.1"/>
    </source>
</evidence>
<comment type="caution">
    <text evidence="3">The sequence shown here is derived from an EMBL/GenBank/DDBJ whole genome shotgun (WGS) entry which is preliminary data.</text>
</comment>
<dbReference type="Proteomes" id="UP000285575">
    <property type="component" value="Unassembled WGS sequence"/>
</dbReference>
<dbReference type="EMBL" id="SACR01000002">
    <property type="protein sequence ID" value="RVU47155.1"/>
    <property type="molecule type" value="Genomic_DNA"/>
</dbReference>